<dbReference type="Gene3D" id="3.30.300.350">
    <property type="entry name" value="GTP-binding protein OBG, C-terminal domain"/>
    <property type="match status" value="1"/>
</dbReference>
<protein>
    <submittedName>
        <fullName evidence="3">GTPase Obg</fullName>
    </submittedName>
</protein>
<dbReference type="GO" id="GO:0005525">
    <property type="term" value="F:GTP binding"/>
    <property type="evidence" value="ECO:0007669"/>
    <property type="project" value="UniProtKB-KW"/>
</dbReference>
<organism evidence="3">
    <name type="scientific">mine drainage metagenome</name>
    <dbReference type="NCBI Taxonomy" id="410659"/>
    <lineage>
        <taxon>unclassified sequences</taxon>
        <taxon>metagenomes</taxon>
        <taxon>ecological metagenomes</taxon>
    </lineage>
</organism>
<comment type="caution">
    <text evidence="3">The sequence shown here is derived from an EMBL/GenBank/DDBJ whole genome shotgun (WGS) entry which is preliminary data.</text>
</comment>
<keyword evidence="1" id="KW-0547">Nucleotide-binding</keyword>
<dbReference type="PROSITE" id="PS51881">
    <property type="entry name" value="OCT"/>
    <property type="match status" value="1"/>
</dbReference>
<dbReference type="InterPro" id="IPR015349">
    <property type="entry name" value="OCT_dom"/>
</dbReference>
<gene>
    <name evidence="3" type="primary">obg_10</name>
    <name evidence="3" type="ORF">GALL_468350</name>
</gene>
<proteinExistence type="predicted"/>
<dbReference type="InterPro" id="IPR036346">
    <property type="entry name" value="GTP-bd_prot_GTP1/OBG_C_sf"/>
</dbReference>
<accession>A0A1J5PK49</accession>
<dbReference type="NCBIfam" id="TIGR03595">
    <property type="entry name" value="Obg_CgtA_exten"/>
    <property type="match status" value="1"/>
</dbReference>
<dbReference type="SUPFAM" id="SSF102741">
    <property type="entry name" value="Obg GTP-binding protein C-terminal domain"/>
    <property type="match status" value="1"/>
</dbReference>
<feature type="domain" description="OCT" evidence="2">
    <location>
        <begin position="5"/>
        <end position="90"/>
    </location>
</feature>
<dbReference type="AlphaFoldDB" id="A0A1J5PK49"/>
<dbReference type="EMBL" id="MLJW01003679">
    <property type="protein sequence ID" value="OIQ71546.1"/>
    <property type="molecule type" value="Genomic_DNA"/>
</dbReference>
<name>A0A1J5PK49_9ZZZZ</name>
<reference evidence="3" key="1">
    <citation type="submission" date="2016-10" db="EMBL/GenBank/DDBJ databases">
        <title>Sequence of Gallionella enrichment culture.</title>
        <authorList>
            <person name="Poehlein A."/>
            <person name="Muehling M."/>
            <person name="Daniel R."/>
        </authorList>
    </citation>
    <scope>NUCLEOTIDE SEQUENCE</scope>
</reference>
<evidence type="ECO:0000313" key="3">
    <source>
        <dbReference type="EMBL" id="OIQ71546.1"/>
    </source>
</evidence>
<evidence type="ECO:0000256" key="1">
    <source>
        <dbReference type="ARBA" id="ARBA00023134"/>
    </source>
</evidence>
<dbReference type="Pfam" id="PF09269">
    <property type="entry name" value="DUF1967"/>
    <property type="match status" value="1"/>
</dbReference>
<sequence>MVLRPKAVDDAGFTVTRREDADHEYFQVRGIKPERWVRQTDFTNEEAIGYLADRLARLGVEEKLFSAGAVAGAEVVIGDGPSAVVFDWEPTLLTGSELLGGPRGTDARIVEQLRPTRAEKRIEYKDRMDAKAEARAELWTEREAGLWVGDEDDA</sequence>
<evidence type="ECO:0000259" key="2">
    <source>
        <dbReference type="PROSITE" id="PS51881"/>
    </source>
</evidence>
<keyword evidence="1" id="KW-0342">GTP-binding</keyword>